<feature type="domain" description="CCHC-type" evidence="4">
    <location>
        <begin position="17"/>
        <end position="32"/>
    </location>
</feature>
<dbReference type="SUPFAM" id="SSF57756">
    <property type="entry name" value="Retrovirus zinc finger-like domains"/>
    <property type="match status" value="1"/>
</dbReference>
<dbReference type="Gene3D" id="4.10.60.10">
    <property type="entry name" value="Zinc finger, CCHC-type"/>
    <property type="match status" value="1"/>
</dbReference>
<evidence type="ECO:0000313" key="6">
    <source>
        <dbReference type="EMBL" id="SAM85274.1"/>
    </source>
</evidence>
<dbReference type="Gene3D" id="3.10.10.10">
    <property type="entry name" value="HIV Type 1 Reverse Transcriptase, subunit A, domain 1"/>
    <property type="match status" value="1"/>
</dbReference>
<feature type="region of interest" description="Disordered" evidence="3">
    <location>
        <begin position="82"/>
        <end position="110"/>
    </location>
</feature>
<proteinExistence type="predicted"/>
<feature type="region of interest" description="Disordered" evidence="3">
    <location>
        <begin position="142"/>
        <end position="170"/>
    </location>
</feature>
<dbReference type="GO" id="GO:0003676">
    <property type="term" value="F:nucleic acid binding"/>
    <property type="evidence" value="ECO:0007669"/>
    <property type="project" value="InterPro"/>
</dbReference>
<dbReference type="CDD" id="cd01647">
    <property type="entry name" value="RT_LTR"/>
    <property type="match status" value="1"/>
</dbReference>
<dbReference type="GO" id="GO:0006397">
    <property type="term" value="P:mRNA processing"/>
    <property type="evidence" value="ECO:0007669"/>
    <property type="project" value="UniProtKB-KW"/>
</dbReference>
<dbReference type="InterPro" id="IPR001878">
    <property type="entry name" value="Znf_CCHC"/>
</dbReference>
<evidence type="ECO:0000256" key="3">
    <source>
        <dbReference type="SAM" id="MobiDB-lite"/>
    </source>
</evidence>
<dbReference type="SMART" id="SM00343">
    <property type="entry name" value="ZnF_C2HC"/>
    <property type="match status" value="1"/>
</dbReference>
<evidence type="ECO:0008006" key="8">
    <source>
        <dbReference type="Google" id="ProtNLM"/>
    </source>
</evidence>
<dbReference type="PROSITE" id="PS50158">
    <property type="entry name" value="ZF_CCHC"/>
    <property type="match status" value="1"/>
</dbReference>
<dbReference type="InterPro" id="IPR036875">
    <property type="entry name" value="Znf_CCHC_sf"/>
</dbReference>
<dbReference type="InterPro" id="IPR043128">
    <property type="entry name" value="Rev_trsase/Diguanyl_cyclase"/>
</dbReference>
<dbReference type="InterPro" id="IPR043502">
    <property type="entry name" value="DNA/RNA_pol_sf"/>
</dbReference>
<feature type="region of interest" description="Disordered" evidence="3">
    <location>
        <begin position="1"/>
        <end position="69"/>
    </location>
</feature>
<dbReference type="Proteomes" id="UP000179920">
    <property type="component" value="Chromosome XVII"/>
</dbReference>
<keyword evidence="2" id="KW-0862">Zinc</keyword>
<dbReference type="PANTHER" id="PTHR24559:SF444">
    <property type="entry name" value="REVERSE TRANSCRIPTASE DOMAIN-CONTAINING PROTEIN"/>
    <property type="match status" value="1"/>
</dbReference>
<feature type="compositionally biased region" description="Basic and acidic residues" evidence="3">
    <location>
        <begin position="1"/>
        <end position="10"/>
    </location>
</feature>
<evidence type="ECO:0000256" key="1">
    <source>
        <dbReference type="ARBA" id="ARBA00022664"/>
    </source>
</evidence>
<evidence type="ECO:0000259" key="4">
    <source>
        <dbReference type="PROSITE" id="PS50158"/>
    </source>
</evidence>
<dbReference type="PANTHER" id="PTHR24559">
    <property type="entry name" value="TRANSPOSON TY3-I GAG-POL POLYPROTEIN"/>
    <property type="match status" value="1"/>
</dbReference>
<dbReference type="GO" id="GO:0008270">
    <property type="term" value="F:zinc ion binding"/>
    <property type="evidence" value="ECO:0007669"/>
    <property type="project" value="UniProtKB-KW"/>
</dbReference>
<name>A0A1K0HAE1_9BASI</name>
<dbReference type="AlphaFoldDB" id="A0A1K0HAE1"/>
<keyword evidence="1" id="KW-0507">mRNA processing</keyword>
<dbReference type="EMBL" id="LT558133">
    <property type="protein sequence ID" value="SAM85274.1"/>
    <property type="molecule type" value="Genomic_DNA"/>
</dbReference>
<dbReference type="Gene3D" id="3.30.70.270">
    <property type="match status" value="1"/>
</dbReference>
<evidence type="ECO:0000313" key="7">
    <source>
        <dbReference type="Proteomes" id="UP000179920"/>
    </source>
</evidence>
<accession>A0A1K0HAE1</accession>
<evidence type="ECO:0000256" key="2">
    <source>
        <dbReference type="PROSITE-ProRule" id="PRU00047"/>
    </source>
</evidence>
<feature type="domain" description="Reverse transcriptase" evidence="5">
    <location>
        <begin position="319"/>
        <end position="498"/>
    </location>
</feature>
<feature type="compositionally biased region" description="Polar residues" evidence="3">
    <location>
        <begin position="158"/>
        <end position="170"/>
    </location>
</feature>
<reference evidence="7" key="1">
    <citation type="submission" date="2016-04" db="EMBL/GenBank/DDBJ databases">
        <authorList>
            <person name="Guldener U."/>
            <person name="Guldener U."/>
        </authorList>
    </citation>
    <scope>NUCLEOTIDE SEQUENCE [LARGE SCALE GENOMIC DNA]</scope>
    <source>
        <strain evidence="7">UB2112</strain>
    </source>
</reference>
<organism evidence="6 7">
    <name type="scientific">Ustilago bromivora</name>
    <dbReference type="NCBI Taxonomy" id="307758"/>
    <lineage>
        <taxon>Eukaryota</taxon>
        <taxon>Fungi</taxon>
        <taxon>Dikarya</taxon>
        <taxon>Basidiomycota</taxon>
        <taxon>Ustilaginomycotina</taxon>
        <taxon>Ustilaginomycetes</taxon>
        <taxon>Ustilaginales</taxon>
        <taxon>Ustilaginaceae</taxon>
        <taxon>Ustilago</taxon>
    </lineage>
</organism>
<keyword evidence="2" id="KW-0479">Metal-binding</keyword>
<evidence type="ECO:0000259" key="5">
    <source>
        <dbReference type="PROSITE" id="PS50878"/>
    </source>
</evidence>
<dbReference type="Pfam" id="PF00098">
    <property type="entry name" value="zf-CCHC"/>
    <property type="match status" value="1"/>
</dbReference>
<dbReference type="PROSITE" id="PS50878">
    <property type="entry name" value="RT_POL"/>
    <property type="match status" value="1"/>
</dbReference>
<dbReference type="InterPro" id="IPR000477">
    <property type="entry name" value="RT_dom"/>
</dbReference>
<dbReference type="InterPro" id="IPR053134">
    <property type="entry name" value="RNA-dir_DNA_polymerase"/>
</dbReference>
<protein>
    <recommendedName>
        <fullName evidence="8">Retrotransposon nucleocapsid protein</fullName>
    </recommendedName>
</protein>
<gene>
    <name evidence="6" type="ORF">UBRO_20889</name>
</gene>
<sequence length="510" mass="57948">MQNQRPRDNTPQDSNTCHWCRGTGHWARDCPSRKLPVSSTPRPSSPKVMVTMEDAPEEETSHKDDSLTEEDLHDLYSVDQAGPDLTQLSLANNPEKDHEEDEEGNSTNTVSDSFVWFSELRKLRRTIQWDTGQLEFKTPDQRVRIGNPPWKPPKTIRTGVTQSVSTKSTRTRGTWLIPAKSTGKGPPDKDYETTKLHKHEFVSVEQLIQAALEDGPISFMLLDTLPLSLPSFGFVPTGNNRGVEMEVEPDKPVTLQDIPEPYQHLQEVFNEVEADKLLPHTEHDLRLELSKGSKPPQGPLYLKGPKEMAKLCKYLDENLAKGFIQPSRSLARSPVLFVPKKDGGLRLCIDYQGLNEITIKNRAPLPLIEEQLFLLCKARIYSKLDLKAAYNLICIANRDEWKTTFGTQLGLYKYLVMPFGLANASAHFQSFINHIFHDIIGIYVVVYLDDFLIFSDTEEEHIGHVTEILTCLKKYRLFAKLSKCGFHTDTIEFLGYIIKPTGIEMDQEKV</sequence>
<keyword evidence="2" id="KW-0863">Zinc-finger</keyword>
<dbReference type="SUPFAM" id="SSF56672">
    <property type="entry name" value="DNA/RNA polymerases"/>
    <property type="match status" value="1"/>
</dbReference>
<dbReference type="Pfam" id="PF00078">
    <property type="entry name" value="RVT_1"/>
    <property type="match status" value="1"/>
</dbReference>